<reference evidence="1" key="1">
    <citation type="submission" date="2021-06" db="EMBL/GenBank/DDBJ databases">
        <authorList>
            <person name="Kallberg Y."/>
            <person name="Tangrot J."/>
            <person name="Rosling A."/>
        </authorList>
    </citation>
    <scope>NUCLEOTIDE SEQUENCE</scope>
    <source>
        <strain evidence="1">FL966</strain>
    </source>
</reference>
<protein>
    <submittedName>
        <fullName evidence="1">22337_t:CDS:1</fullName>
    </submittedName>
</protein>
<name>A0A9N9NG66_9GLOM</name>
<organism evidence="1 2">
    <name type="scientific">Cetraspora pellucida</name>
    <dbReference type="NCBI Taxonomy" id="1433469"/>
    <lineage>
        <taxon>Eukaryota</taxon>
        <taxon>Fungi</taxon>
        <taxon>Fungi incertae sedis</taxon>
        <taxon>Mucoromycota</taxon>
        <taxon>Glomeromycotina</taxon>
        <taxon>Glomeromycetes</taxon>
        <taxon>Diversisporales</taxon>
        <taxon>Gigasporaceae</taxon>
        <taxon>Cetraspora</taxon>
    </lineage>
</organism>
<sequence>LENRCSDGIKEAGTARYHLAKIAKVGKRGLCWCHQARGQGSLSRKTSGISQY</sequence>
<feature type="non-terminal residue" evidence="1">
    <location>
        <position position="1"/>
    </location>
</feature>
<gene>
    <name evidence="1" type="ORF">CPELLU_LOCUS13715</name>
</gene>
<comment type="caution">
    <text evidence="1">The sequence shown here is derived from an EMBL/GenBank/DDBJ whole genome shotgun (WGS) entry which is preliminary data.</text>
</comment>
<dbReference type="EMBL" id="CAJVQA010015025">
    <property type="protein sequence ID" value="CAG8734676.1"/>
    <property type="molecule type" value="Genomic_DNA"/>
</dbReference>
<keyword evidence="2" id="KW-1185">Reference proteome</keyword>
<dbReference type="AlphaFoldDB" id="A0A9N9NG66"/>
<evidence type="ECO:0000313" key="1">
    <source>
        <dbReference type="EMBL" id="CAG8734676.1"/>
    </source>
</evidence>
<accession>A0A9N9NG66</accession>
<dbReference type="Proteomes" id="UP000789759">
    <property type="component" value="Unassembled WGS sequence"/>
</dbReference>
<proteinExistence type="predicted"/>
<evidence type="ECO:0000313" key="2">
    <source>
        <dbReference type="Proteomes" id="UP000789759"/>
    </source>
</evidence>